<dbReference type="AlphaFoldDB" id="A0AAV7QJF8"/>
<keyword evidence="3" id="KW-1185">Reference proteome</keyword>
<organism evidence="2 3">
    <name type="scientific">Pleurodeles waltl</name>
    <name type="common">Iberian ribbed newt</name>
    <dbReference type="NCBI Taxonomy" id="8319"/>
    <lineage>
        <taxon>Eukaryota</taxon>
        <taxon>Metazoa</taxon>
        <taxon>Chordata</taxon>
        <taxon>Craniata</taxon>
        <taxon>Vertebrata</taxon>
        <taxon>Euteleostomi</taxon>
        <taxon>Amphibia</taxon>
        <taxon>Batrachia</taxon>
        <taxon>Caudata</taxon>
        <taxon>Salamandroidea</taxon>
        <taxon>Salamandridae</taxon>
        <taxon>Pleurodelinae</taxon>
        <taxon>Pleurodeles</taxon>
    </lineage>
</organism>
<dbReference type="Proteomes" id="UP001066276">
    <property type="component" value="Chromosome 6"/>
</dbReference>
<sequence length="80" mass="8960">MTIAGRLYSHMQKTQTQWQKTQRQGASRAQGAGARAESFSFRMFSDMSIAAVHRRRKFVGLIDDFERCGAPAGIVQLAKL</sequence>
<evidence type="ECO:0000313" key="3">
    <source>
        <dbReference type="Proteomes" id="UP001066276"/>
    </source>
</evidence>
<gene>
    <name evidence="2" type="ORF">NDU88_006675</name>
</gene>
<feature type="region of interest" description="Disordered" evidence="1">
    <location>
        <begin position="1"/>
        <end position="33"/>
    </location>
</feature>
<evidence type="ECO:0000256" key="1">
    <source>
        <dbReference type="SAM" id="MobiDB-lite"/>
    </source>
</evidence>
<dbReference type="EMBL" id="JANPWB010000010">
    <property type="protein sequence ID" value="KAJ1140318.1"/>
    <property type="molecule type" value="Genomic_DNA"/>
</dbReference>
<accession>A0AAV7QJF8</accession>
<proteinExistence type="predicted"/>
<evidence type="ECO:0000313" key="2">
    <source>
        <dbReference type="EMBL" id="KAJ1140318.1"/>
    </source>
</evidence>
<name>A0AAV7QJF8_PLEWA</name>
<reference evidence="2" key="1">
    <citation type="journal article" date="2022" name="bioRxiv">
        <title>Sequencing and chromosome-scale assembly of the giantPleurodeles waltlgenome.</title>
        <authorList>
            <person name="Brown T."/>
            <person name="Elewa A."/>
            <person name="Iarovenko S."/>
            <person name="Subramanian E."/>
            <person name="Araus A.J."/>
            <person name="Petzold A."/>
            <person name="Susuki M."/>
            <person name="Suzuki K.-i.T."/>
            <person name="Hayashi T."/>
            <person name="Toyoda A."/>
            <person name="Oliveira C."/>
            <person name="Osipova E."/>
            <person name="Leigh N.D."/>
            <person name="Simon A."/>
            <person name="Yun M.H."/>
        </authorList>
    </citation>
    <scope>NUCLEOTIDE SEQUENCE</scope>
    <source>
        <strain evidence="2">20211129_DDA</strain>
        <tissue evidence="2">Liver</tissue>
    </source>
</reference>
<comment type="caution">
    <text evidence="2">The sequence shown here is derived from an EMBL/GenBank/DDBJ whole genome shotgun (WGS) entry which is preliminary data.</text>
</comment>
<protein>
    <submittedName>
        <fullName evidence="2">Uncharacterized protein</fullName>
    </submittedName>
</protein>
<feature type="compositionally biased region" description="Low complexity" evidence="1">
    <location>
        <begin position="12"/>
        <end position="33"/>
    </location>
</feature>